<reference evidence="1" key="1">
    <citation type="submission" date="2022-07" db="EMBL/GenBank/DDBJ databases">
        <title>Phylogenomic reconstructions and comparative analyses of Kickxellomycotina fungi.</title>
        <authorList>
            <person name="Reynolds N.K."/>
            <person name="Stajich J.E."/>
            <person name="Barry K."/>
            <person name="Grigoriev I.V."/>
            <person name="Crous P."/>
            <person name="Smith M.E."/>
        </authorList>
    </citation>
    <scope>NUCLEOTIDE SEQUENCE</scope>
    <source>
        <strain evidence="1">CBS 109366</strain>
    </source>
</reference>
<sequence>MDVTLLCTGRLFDDHAAVPFKLQMTAVSSRRRLLLVAQGSGVLAYDIAHCAHLPLLRARLRRAVLEQPNDEINAIALGELHGAEALVAVYDSGQTVAWGMGDGTGADLLLLDPARPLLPVVDRVERVVSRTARPTLSELRTFDRVSFLEWIPELGVAVAGSLSGTIAIVRLNAAAAGSMGSGPQMQILARIPEHAPTSELYGVSLYRRPEDPAWPSAVVLYMLFLDGTLSAYELRLSGDLTSMPWIA</sequence>
<evidence type="ECO:0000313" key="2">
    <source>
        <dbReference type="Proteomes" id="UP001140234"/>
    </source>
</evidence>
<name>A0ACC1K965_9FUNG</name>
<comment type="caution">
    <text evidence="1">The sequence shown here is derived from an EMBL/GenBank/DDBJ whole genome shotgun (WGS) entry which is preliminary data.</text>
</comment>
<dbReference type="EMBL" id="JANBUJ010000001">
    <property type="protein sequence ID" value="KAJ2775977.1"/>
    <property type="molecule type" value="Genomic_DNA"/>
</dbReference>
<dbReference type="Proteomes" id="UP001140234">
    <property type="component" value="Unassembled WGS sequence"/>
</dbReference>
<proteinExistence type="predicted"/>
<protein>
    <submittedName>
        <fullName evidence="1">Uncharacterized protein</fullName>
    </submittedName>
</protein>
<gene>
    <name evidence="1" type="ORF">IWQ57_000134</name>
</gene>
<evidence type="ECO:0000313" key="1">
    <source>
        <dbReference type="EMBL" id="KAJ2775977.1"/>
    </source>
</evidence>
<keyword evidence="2" id="KW-1185">Reference proteome</keyword>
<organism evidence="1 2">
    <name type="scientific">Coemansia nantahalensis</name>
    <dbReference type="NCBI Taxonomy" id="2789366"/>
    <lineage>
        <taxon>Eukaryota</taxon>
        <taxon>Fungi</taxon>
        <taxon>Fungi incertae sedis</taxon>
        <taxon>Zoopagomycota</taxon>
        <taxon>Kickxellomycotina</taxon>
        <taxon>Kickxellomycetes</taxon>
        <taxon>Kickxellales</taxon>
        <taxon>Kickxellaceae</taxon>
        <taxon>Coemansia</taxon>
    </lineage>
</organism>
<accession>A0ACC1K965</accession>